<sequence>MKSLSDSLLESAKFTPISLQAPEAWCGHMPFAAWLIHTVNPKIFVELGTHSGNSYFSFCQSVKENNLATKCYAVDTWRGDKHAGLYGNEIFDRVDQHNKTHYAQFSRLLRMEFDEALSYFSDGSIELLHIDGLHTYEAVKHDFEAWLPKLAPNAIVLLHDTNVRENEFGVWKLWEALQERYPNHMEFLHSHGLGILQLNEASTSEQKFAWLNPASFEQRQIQNYFSALGAKQLERYEFDQAKIHLSTLNRLLASRNEEIANLNQTLVGRTAEADRLNQALAERDTRIDSLNQASAERDARIDNLNQTLAERDARTDDLNQTLAERDARIGSLNQTLAERDARTDDLNQTLAERDVRIDGLNQVLAERDVRIDGLNQVLAERDARIDSLNQALTERNTQIGNLNQSIDELLDSTSWRITYPLRMISSKAKILGSIISILPDIIYICGGIGGVIDKTRKVYAREGWAGIKRRIVWVDTARKGSPSHTNPHNRFSEEEDKAEYTQWIQLYDTLTDTDREKIVSHIEGFQYKPLFSVIMPVYNPPLDFFEKAIQSVRNQLYPHWELCIADDASTDPSIRKIIDRHCRQDARIKVVYRTANGHISQASNSALALARGEFLAMLDHDDAIAEHALYLFAEEINRNPEVDFLYSDQDKIDIHDIRYDPYFKPDFNPDLLRSQNFVDHLAVFRTSVVRKLNGWRREFDGSQDYDLVLRVTEQISPLRIKHIPYVLYHWRAVPGSLATDSEAKNYAPATSRKALAEHLKRLDIQAEVTSHYPHLSIHRVVYSLPEEPLVSIIIPTKDGIDLLSKCIDGLLNETIYKNIEIIIVNNQSKDPATYRYLKSLSIDPRIKIIDFDEPFNYSKINNMAAGKASGTLLALLNNDIEIINADWLREMVSHAMRPEIGAVGARLYYPDGTVQHAGVLLGYKGKAGHMHRHSSPEWLGYWARSVLIQNLTAVTAACMVLRKQVFDEVEGFDENFSVTFNDVDLCLRIHERGYRNLYTPYAEMYHHESKTRGLLAHQSEEDYFAIKWKAYIEDDPAYNPNLSLNSENFALAFPPRVNRPWIKRHESGNIAHSPLVTIITRTHGERQDFLKQALASVFQQTYRPIQIVIVEDGSERTRSLMSTITPPPGITIDYVSTPKRGRCHAGNCGLEMSRGQLIGFLDDDDLFLPDHIESLVRHLLLHPSAVGAYAGSWEVPTEVLSLSPLKYNEGKKYLFGCSSWSLSNLWNYNYITIQSLIFRKELYTKHGGFSLELDCLEDWDLWMRYTAEGDFVFLNKPTSEFRIPKNEAVLLDRRKQHLKYLPTLRRRQKELLNNYRDTLHYERLYDAFRAISGSQIA</sequence>
<dbReference type="InterPro" id="IPR050834">
    <property type="entry name" value="Glycosyltransf_2"/>
</dbReference>
<dbReference type="eggNOG" id="COG1216">
    <property type="taxonomic scope" value="Bacteria"/>
</dbReference>
<protein>
    <submittedName>
        <fullName evidence="3">Putative glycosyltransferase</fullName>
    </submittedName>
</protein>
<name>H8GN28_METAL</name>
<evidence type="ECO:0000256" key="1">
    <source>
        <dbReference type="SAM" id="Coils"/>
    </source>
</evidence>
<dbReference type="eggNOG" id="COG0463">
    <property type="taxonomic scope" value="Bacteria"/>
</dbReference>
<dbReference type="GO" id="GO:0016740">
    <property type="term" value="F:transferase activity"/>
    <property type="evidence" value="ECO:0007669"/>
    <property type="project" value="UniProtKB-KW"/>
</dbReference>
<keyword evidence="4" id="KW-1185">Reference proteome</keyword>
<dbReference type="InterPro" id="IPR001173">
    <property type="entry name" value="Glyco_trans_2-like"/>
</dbReference>
<dbReference type="CDD" id="cd04186">
    <property type="entry name" value="GT_2_like_c"/>
    <property type="match status" value="1"/>
</dbReference>
<organism evidence="3 4">
    <name type="scientific">Methylomicrobium album BG8</name>
    <dbReference type="NCBI Taxonomy" id="686340"/>
    <lineage>
        <taxon>Bacteria</taxon>
        <taxon>Pseudomonadati</taxon>
        <taxon>Pseudomonadota</taxon>
        <taxon>Gammaproteobacteria</taxon>
        <taxon>Methylococcales</taxon>
        <taxon>Methylococcaceae</taxon>
        <taxon>Methylomicrobium</taxon>
    </lineage>
</organism>
<dbReference type="PANTHER" id="PTHR43685:SF2">
    <property type="entry name" value="GLYCOSYLTRANSFERASE 2-LIKE DOMAIN-CONTAINING PROTEIN"/>
    <property type="match status" value="1"/>
</dbReference>
<dbReference type="STRING" id="686340.Metal_3062"/>
<dbReference type="InterPro" id="IPR029044">
    <property type="entry name" value="Nucleotide-diphossugar_trans"/>
</dbReference>
<evidence type="ECO:0000313" key="3">
    <source>
        <dbReference type="EMBL" id="EIC30742.1"/>
    </source>
</evidence>
<gene>
    <name evidence="3" type="ORF">Metal_3062</name>
</gene>
<dbReference type="SUPFAM" id="SSF53448">
    <property type="entry name" value="Nucleotide-diphospho-sugar transferases"/>
    <property type="match status" value="3"/>
</dbReference>
<dbReference type="SUPFAM" id="SSF57997">
    <property type="entry name" value="Tropomyosin"/>
    <property type="match status" value="1"/>
</dbReference>
<dbReference type="SUPFAM" id="SSF53335">
    <property type="entry name" value="S-adenosyl-L-methionine-dependent methyltransferases"/>
    <property type="match status" value="1"/>
</dbReference>
<evidence type="ECO:0000259" key="2">
    <source>
        <dbReference type="Pfam" id="PF00535"/>
    </source>
</evidence>
<dbReference type="Proteomes" id="UP000005090">
    <property type="component" value="Chromosome"/>
</dbReference>
<reference evidence="3 4" key="1">
    <citation type="journal article" date="2013" name="Genome Announc.">
        <title>Genome Sequence of the Obligate Gammaproteobacterial Methanotroph Methylomicrobium album Strain BG8.</title>
        <authorList>
            <person name="Kits K.D."/>
            <person name="Kalyuzhnaya M.G."/>
            <person name="Klotz M.G."/>
            <person name="Jetten M.S."/>
            <person name="Op den Camp H.J."/>
            <person name="Vuilleumier S."/>
            <person name="Bringel F."/>
            <person name="Dispirito A.A."/>
            <person name="Murrell J.C."/>
            <person name="Bruce D."/>
            <person name="Cheng J.F."/>
            <person name="Copeland A."/>
            <person name="Goodwin L."/>
            <person name="Hauser L."/>
            <person name="Lajus A."/>
            <person name="Land M.L."/>
            <person name="Lapidus A."/>
            <person name="Lucas S."/>
            <person name="Medigue C."/>
            <person name="Pitluck S."/>
            <person name="Woyke T."/>
            <person name="Zeytun A."/>
            <person name="Stein L.Y."/>
        </authorList>
    </citation>
    <scope>NUCLEOTIDE SEQUENCE [LARGE SCALE GENOMIC DNA]</scope>
    <source>
        <strain evidence="3 4">BG8</strain>
    </source>
</reference>
<dbReference type="InterPro" id="IPR029063">
    <property type="entry name" value="SAM-dependent_MTases_sf"/>
</dbReference>
<dbReference type="Gene3D" id="1.10.287.1490">
    <property type="match status" value="1"/>
</dbReference>
<dbReference type="Pfam" id="PF13578">
    <property type="entry name" value="Methyltransf_24"/>
    <property type="match status" value="1"/>
</dbReference>
<feature type="coiled-coil region" evidence="1">
    <location>
        <begin position="245"/>
        <end position="293"/>
    </location>
</feature>
<dbReference type="HOGENOM" id="CLU_005003_1_0_6"/>
<dbReference type="CDD" id="cd04184">
    <property type="entry name" value="GT2_RfbC_Mx_like"/>
    <property type="match status" value="1"/>
</dbReference>
<feature type="domain" description="Glycosyltransferase 2-like" evidence="2">
    <location>
        <begin position="532"/>
        <end position="691"/>
    </location>
</feature>
<keyword evidence="1" id="KW-0175">Coiled coil</keyword>
<dbReference type="Pfam" id="PF00535">
    <property type="entry name" value="Glycos_transf_2"/>
    <property type="match status" value="3"/>
</dbReference>
<proteinExistence type="predicted"/>
<dbReference type="RefSeq" id="WP_005373538.1">
    <property type="nucleotide sequence ID" value="NZ_CM001475.1"/>
</dbReference>
<feature type="domain" description="Glycosyltransferase 2-like" evidence="2">
    <location>
        <begin position="791"/>
        <end position="918"/>
    </location>
</feature>
<keyword evidence="3" id="KW-0808">Transferase</keyword>
<dbReference type="EMBL" id="CM001475">
    <property type="protein sequence ID" value="EIC30742.1"/>
    <property type="molecule type" value="Genomic_DNA"/>
</dbReference>
<evidence type="ECO:0000313" key="4">
    <source>
        <dbReference type="Proteomes" id="UP000005090"/>
    </source>
</evidence>
<dbReference type="PANTHER" id="PTHR43685">
    <property type="entry name" value="GLYCOSYLTRANSFERASE"/>
    <property type="match status" value="1"/>
</dbReference>
<accession>H8GN28</accession>
<feature type="domain" description="Glycosyltransferase 2-like" evidence="2">
    <location>
        <begin position="1077"/>
        <end position="1186"/>
    </location>
</feature>
<dbReference type="Gene3D" id="3.40.50.150">
    <property type="entry name" value="Vaccinia Virus protein VP39"/>
    <property type="match status" value="1"/>
</dbReference>
<dbReference type="Gene3D" id="3.90.550.10">
    <property type="entry name" value="Spore Coat Polysaccharide Biosynthesis Protein SpsA, Chain A"/>
    <property type="match status" value="3"/>
</dbReference>